<dbReference type="Proteomes" id="UP000077271">
    <property type="component" value="Unassembled WGS sequence"/>
</dbReference>
<proteinExistence type="predicted"/>
<organism evidence="1 2">
    <name type="scientific">Domibacillus aminovorans</name>
    <dbReference type="NCBI Taxonomy" id="29332"/>
    <lineage>
        <taxon>Bacteria</taxon>
        <taxon>Bacillati</taxon>
        <taxon>Bacillota</taxon>
        <taxon>Bacilli</taxon>
        <taxon>Bacillales</taxon>
        <taxon>Bacillaceae</taxon>
        <taxon>Domibacillus</taxon>
    </lineage>
</organism>
<evidence type="ECO:0000313" key="1">
    <source>
        <dbReference type="EMBL" id="OAH57863.1"/>
    </source>
</evidence>
<accession>A0A177KX09</accession>
<dbReference type="AlphaFoldDB" id="A0A177KX09"/>
<comment type="caution">
    <text evidence="1">The sequence shown here is derived from an EMBL/GenBank/DDBJ whole genome shotgun (WGS) entry which is preliminary data.</text>
</comment>
<dbReference type="EMBL" id="LQWZ01000012">
    <property type="protein sequence ID" value="OAH57863.1"/>
    <property type="molecule type" value="Genomic_DNA"/>
</dbReference>
<evidence type="ECO:0000313" key="2">
    <source>
        <dbReference type="Proteomes" id="UP000077271"/>
    </source>
</evidence>
<sequence>MFDYLEQSLNVYGRNKTEIAIQKAIRDYVSQELVQPLFLTLDGRIKSIVQALNDKNRVELAMEILPYIISSVKQMEKVGPQEVIIENYPTFVQEVAEYADYVIPKYYRTHKDEYLTGSYQRACISSLVDGLVYRVNANVKSPSISPQLKATEKQQKFVENLIKINKIKLIKKSTELTREEAGVIIAVLHHNATGEEANTLCQSLIKPL</sequence>
<reference evidence="1 2" key="1">
    <citation type="submission" date="2016-01" db="EMBL/GenBank/DDBJ databases">
        <title>Investigation of taxonomic status of Bacillus aminovorans.</title>
        <authorList>
            <person name="Verma A."/>
            <person name="Pal Y."/>
            <person name="Krishnamurthi S."/>
        </authorList>
    </citation>
    <scope>NUCLEOTIDE SEQUENCE [LARGE SCALE GENOMIC DNA]</scope>
    <source>
        <strain evidence="1 2">DSM 4337</strain>
    </source>
</reference>
<gene>
    <name evidence="1" type="ORF">AWH48_02300</name>
</gene>
<dbReference type="RefSeq" id="WP_063974768.1">
    <property type="nucleotide sequence ID" value="NZ_LQWZ01000012.1"/>
</dbReference>
<protein>
    <submittedName>
        <fullName evidence="1">Uncharacterized protein</fullName>
    </submittedName>
</protein>
<name>A0A177KX09_9BACI</name>